<feature type="region of interest" description="Disordered" evidence="1">
    <location>
        <begin position="557"/>
        <end position="661"/>
    </location>
</feature>
<dbReference type="GO" id="GO:0006886">
    <property type="term" value="P:intracellular protein transport"/>
    <property type="evidence" value="ECO:0007669"/>
    <property type="project" value="TreeGrafter"/>
</dbReference>
<dbReference type="OrthoDB" id="29853at2759"/>
<dbReference type="Pfam" id="PF00566">
    <property type="entry name" value="RabGAP-TBC"/>
    <property type="match status" value="1"/>
</dbReference>
<dbReference type="EMBL" id="BABT02000062">
    <property type="protein sequence ID" value="GAA95732.1"/>
    <property type="molecule type" value="Genomic_DNA"/>
</dbReference>
<dbReference type="InParanoid" id="G7DYS2"/>
<evidence type="ECO:0000313" key="3">
    <source>
        <dbReference type="EMBL" id="GAA95732.1"/>
    </source>
</evidence>
<dbReference type="STRING" id="764103.G7DYS2"/>
<name>G7DYS2_MIXOS</name>
<accession>G7DYS2</accession>
<evidence type="ECO:0000313" key="4">
    <source>
        <dbReference type="Proteomes" id="UP000009131"/>
    </source>
</evidence>
<dbReference type="FunCoup" id="G7DYS2">
    <property type="interactions" value="78"/>
</dbReference>
<dbReference type="PANTHER" id="PTHR22957">
    <property type="entry name" value="TBC1 DOMAIN FAMILY MEMBER GTPASE-ACTIVATING PROTEIN"/>
    <property type="match status" value="1"/>
</dbReference>
<dbReference type="AlphaFoldDB" id="G7DYS2"/>
<feature type="region of interest" description="Disordered" evidence="1">
    <location>
        <begin position="716"/>
        <end position="777"/>
    </location>
</feature>
<evidence type="ECO:0000259" key="2">
    <source>
        <dbReference type="PROSITE" id="PS50086"/>
    </source>
</evidence>
<organism evidence="3 4">
    <name type="scientific">Mixia osmundae (strain CBS 9802 / IAM 14324 / JCM 22182 / KY 12970)</name>
    <dbReference type="NCBI Taxonomy" id="764103"/>
    <lineage>
        <taxon>Eukaryota</taxon>
        <taxon>Fungi</taxon>
        <taxon>Dikarya</taxon>
        <taxon>Basidiomycota</taxon>
        <taxon>Pucciniomycotina</taxon>
        <taxon>Mixiomycetes</taxon>
        <taxon>Mixiales</taxon>
        <taxon>Mixiaceae</taxon>
        <taxon>Mixia</taxon>
    </lineage>
</organism>
<feature type="region of interest" description="Disordered" evidence="1">
    <location>
        <begin position="174"/>
        <end position="193"/>
    </location>
</feature>
<dbReference type="SUPFAM" id="SSF47923">
    <property type="entry name" value="Ypt/Rab-GAP domain of gyp1p"/>
    <property type="match status" value="2"/>
</dbReference>
<feature type="domain" description="Rab-GAP TBC" evidence="2">
    <location>
        <begin position="43"/>
        <end position="359"/>
    </location>
</feature>
<dbReference type="eggNOG" id="KOG4567">
    <property type="taxonomic scope" value="Eukaryota"/>
</dbReference>
<dbReference type="PROSITE" id="PS50086">
    <property type="entry name" value="TBC_RABGAP"/>
    <property type="match status" value="1"/>
</dbReference>
<sequence length="777" mass="85392">MTIESEQHAKLELFAKLHAQCAPSAPQDDRLELYSYSHLCAQGVPDSHRATAWRILLGLLPADKSRWQAEIKSKREAYYDFVQDLGVKIAAQPPPDLSKALSREDAWLDQIDKDIQRTQLALDFFAQPVAACSGCPLTSRLPLRRASQPEHTQNHRRAVFERIAQLSSGLGYRDKHHSPRAGSSAHFAQNGNATEAEDRHWEVLERLLYIFAQLNPGLGYVQGMADVLSPLYFAIARPPTVHQERSSIQVLAGHAEADTFWCFNHLMGELSDCFNESLDGDVIDTKSSAAKSNATVGIGYILRKFDAQLRWQDSDLADALASHGITSSYYAFQWIVSLFAQCFRIPDILSLWDRLFALIPARPEQGHAIENGLSPFLAHVVDICCAMITLKRDVLIGDATTFEEALRLLQRYQYNDVATLVLLAGTYRERRLTASISGQGPDDVLARDNLQDGLSLAKARLAAVSSTARSRLFGTSQASSTPEISVSPSPMTAASGLFKRYADAFQRSDTAASLSKATTNLRAQAPGAIQKLRDDMTTSYKGLGVTLDTTRNGLRRASVQSDQPFVPPDHANGRASPIKSVASGQLQSEDKGNRRVSNSKPRPLLLSSSARAADSPSPGSSRRSSYQRLSPRSPSSPLPGSAFLDGATPRSPSPYNPLTHGVALDDDVVEKSEQELLAEALSWRRGRSTTPQVDEDEADDSDYRVPRRVITRDINRQYAMGTQPPVRKASDSTSARVPISRRPAIKQRASSLEHNPQAPDSEGSEDSFYDSATQHAF</sequence>
<evidence type="ECO:0000256" key="1">
    <source>
        <dbReference type="SAM" id="MobiDB-lite"/>
    </source>
</evidence>
<dbReference type="Gene3D" id="1.10.472.80">
    <property type="entry name" value="Ypt/Rab-GAP domain of gyp1p, domain 3"/>
    <property type="match status" value="1"/>
</dbReference>
<dbReference type="OMA" id="ENTINRH"/>
<feature type="compositionally biased region" description="Low complexity" evidence="1">
    <location>
        <begin position="598"/>
        <end position="641"/>
    </location>
</feature>
<dbReference type="InterPro" id="IPR000195">
    <property type="entry name" value="Rab-GAP-TBC_dom"/>
</dbReference>
<dbReference type="Gene3D" id="1.10.8.270">
    <property type="entry name" value="putative rabgap domain of human tbc1 domain family member 14 like domains"/>
    <property type="match status" value="1"/>
</dbReference>
<dbReference type="SMART" id="SM00164">
    <property type="entry name" value="TBC"/>
    <property type="match status" value="1"/>
</dbReference>
<gene>
    <name evidence="3" type="primary">Mo02389</name>
    <name evidence="3" type="ORF">E5Q_02389</name>
</gene>
<dbReference type="PANTHER" id="PTHR22957:SF27">
    <property type="entry name" value="TBC1 DOMAIN FAMILY MEMBER 13"/>
    <property type="match status" value="1"/>
</dbReference>
<comment type="caution">
    <text evidence="3">The sequence shown here is derived from an EMBL/GenBank/DDBJ whole genome shotgun (WGS) entry which is preliminary data.</text>
</comment>
<dbReference type="RefSeq" id="XP_014570213.1">
    <property type="nucleotide sequence ID" value="XM_014714727.1"/>
</dbReference>
<protein>
    <recommendedName>
        <fullName evidence="2">Rab-GAP TBC domain-containing protein</fullName>
    </recommendedName>
</protein>
<dbReference type="HOGENOM" id="CLU_372547_0_0_1"/>
<reference evidence="3 4" key="1">
    <citation type="journal article" date="2011" name="J. Gen. Appl. Microbiol.">
        <title>Draft genome sequencing of the enigmatic basidiomycete Mixia osmundae.</title>
        <authorList>
            <person name="Nishida H."/>
            <person name="Nagatsuka Y."/>
            <person name="Sugiyama J."/>
        </authorList>
    </citation>
    <scope>NUCLEOTIDE SEQUENCE [LARGE SCALE GENOMIC DNA]</scope>
    <source>
        <strain evidence="4">CBS 9802 / IAM 14324 / JCM 22182 / KY 12970</strain>
    </source>
</reference>
<reference evidence="3 4" key="2">
    <citation type="journal article" date="2012" name="Open Biol.">
        <title>Characteristics of nucleosomes and linker DNA regions on the genome of the basidiomycete Mixia osmundae revealed by mono- and dinucleosome mapping.</title>
        <authorList>
            <person name="Nishida H."/>
            <person name="Kondo S."/>
            <person name="Matsumoto T."/>
            <person name="Suzuki Y."/>
            <person name="Yoshikawa H."/>
            <person name="Taylor T.D."/>
            <person name="Sugiyama J."/>
        </authorList>
    </citation>
    <scope>NUCLEOTIDE SEQUENCE [LARGE SCALE GENOMIC DNA]</scope>
    <source>
        <strain evidence="4">CBS 9802 / IAM 14324 / JCM 22182 / KY 12970</strain>
    </source>
</reference>
<keyword evidence="4" id="KW-1185">Reference proteome</keyword>
<proteinExistence type="predicted"/>
<dbReference type="InterPro" id="IPR035969">
    <property type="entry name" value="Rab-GAP_TBC_sf"/>
</dbReference>
<dbReference type="GO" id="GO:0005096">
    <property type="term" value="F:GTPase activator activity"/>
    <property type="evidence" value="ECO:0007669"/>
    <property type="project" value="TreeGrafter"/>
</dbReference>
<feature type="region of interest" description="Disordered" evidence="1">
    <location>
        <begin position="682"/>
        <end position="701"/>
    </location>
</feature>
<dbReference type="Proteomes" id="UP000009131">
    <property type="component" value="Unassembled WGS sequence"/>
</dbReference>